<dbReference type="RefSeq" id="WP_243360907.1">
    <property type="nucleotide sequence ID" value="NZ_JALGBH010000001.1"/>
</dbReference>
<dbReference type="Proteomes" id="UP001165460">
    <property type="component" value="Unassembled WGS sequence"/>
</dbReference>
<proteinExistence type="predicted"/>
<dbReference type="InterPro" id="IPR001173">
    <property type="entry name" value="Glyco_trans_2-like"/>
</dbReference>
<dbReference type="CDD" id="cd06433">
    <property type="entry name" value="GT_2_WfgS_like"/>
    <property type="match status" value="1"/>
</dbReference>
<dbReference type="Gene3D" id="3.90.550.10">
    <property type="entry name" value="Spore Coat Polysaccharide Biosynthesis Protein SpsA, Chain A"/>
    <property type="match status" value="1"/>
</dbReference>
<accession>A0ABS9ZVX8</accession>
<dbReference type="PANTHER" id="PTHR22916:SF3">
    <property type="entry name" value="UDP-GLCNAC:BETAGAL BETA-1,3-N-ACETYLGLUCOSAMINYLTRANSFERASE-LIKE PROTEIN 1"/>
    <property type="match status" value="1"/>
</dbReference>
<sequence length="247" mass="28465">MKITIITVVYNARQYLQYCIESVIEQDYKNIEYILIDGNSTDDSFEIAQQYKEQISILISEPDKGMYDALNKGIEMATGEIVGILNADDMLAGKDVISAVANLFRETNTDGVYGDLNYVDKNNTQRVIRKWKSTSSNPKDLAWGWMPAHPTLYLKRSVFQTFGSYSLTFGSAADYEFMLRLLYKNRINVQYLNKLMVNMRTGGMSNRNMSQRYKAFLNDYKALKHNEVKAAILALMLKKARKIRQFF</sequence>
<dbReference type="PANTHER" id="PTHR22916">
    <property type="entry name" value="GLYCOSYLTRANSFERASE"/>
    <property type="match status" value="1"/>
</dbReference>
<evidence type="ECO:0000259" key="1">
    <source>
        <dbReference type="Pfam" id="PF00535"/>
    </source>
</evidence>
<dbReference type="SUPFAM" id="SSF53448">
    <property type="entry name" value="Nucleotide-diphospho-sugar transferases"/>
    <property type="match status" value="1"/>
</dbReference>
<gene>
    <name evidence="2" type="ORF">MMF97_07035</name>
</gene>
<keyword evidence="3" id="KW-1185">Reference proteome</keyword>
<dbReference type="EMBL" id="JALGBH010000001">
    <property type="protein sequence ID" value="MCJ0742458.1"/>
    <property type="molecule type" value="Genomic_DNA"/>
</dbReference>
<evidence type="ECO:0000313" key="2">
    <source>
        <dbReference type="EMBL" id="MCJ0742458.1"/>
    </source>
</evidence>
<dbReference type="InterPro" id="IPR029044">
    <property type="entry name" value="Nucleotide-diphossugar_trans"/>
</dbReference>
<reference evidence="2" key="1">
    <citation type="submission" date="2022-03" db="EMBL/GenBank/DDBJ databases">
        <authorList>
            <person name="Woo C.Y."/>
        </authorList>
    </citation>
    <scope>NUCLEOTIDE SEQUENCE</scope>
    <source>
        <strain evidence="2">CYS-01</strain>
    </source>
</reference>
<comment type="caution">
    <text evidence="2">The sequence shown here is derived from an EMBL/GenBank/DDBJ whole genome shotgun (WGS) entry which is preliminary data.</text>
</comment>
<name>A0ABS9ZVX8_9SPHI</name>
<dbReference type="Pfam" id="PF00535">
    <property type="entry name" value="Glycos_transf_2"/>
    <property type="match status" value="1"/>
</dbReference>
<feature type="domain" description="Glycosyltransferase 2-like" evidence="1">
    <location>
        <begin position="4"/>
        <end position="132"/>
    </location>
</feature>
<evidence type="ECO:0000313" key="3">
    <source>
        <dbReference type="Proteomes" id="UP001165460"/>
    </source>
</evidence>
<protein>
    <submittedName>
        <fullName evidence="2">Glycosyltransferase</fullName>
    </submittedName>
</protein>
<organism evidence="2 3">
    <name type="scientific">Pedobacter montanisoli</name>
    <dbReference type="NCBI Taxonomy" id="2923277"/>
    <lineage>
        <taxon>Bacteria</taxon>
        <taxon>Pseudomonadati</taxon>
        <taxon>Bacteroidota</taxon>
        <taxon>Sphingobacteriia</taxon>
        <taxon>Sphingobacteriales</taxon>
        <taxon>Sphingobacteriaceae</taxon>
        <taxon>Pedobacter</taxon>
    </lineage>
</organism>